<evidence type="ECO:0000256" key="5">
    <source>
        <dbReference type="ARBA" id="ARBA00022842"/>
    </source>
</evidence>
<dbReference type="InterPro" id="IPR004429">
    <property type="entry name" value="Isopropylmalate_DH"/>
</dbReference>
<reference evidence="10 11" key="1">
    <citation type="journal article" date="2013" name="PLoS Genet.">
        <title>Comparative genome structure, secondary metabolite, and effector coding capacity across Cochliobolus pathogens.</title>
        <authorList>
            <person name="Condon B.J."/>
            <person name="Leng Y."/>
            <person name="Wu D."/>
            <person name="Bushley K.E."/>
            <person name="Ohm R.A."/>
            <person name="Otillar R."/>
            <person name="Martin J."/>
            <person name="Schackwitz W."/>
            <person name="Grimwood J."/>
            <person name="MohdZainudin N."/>
            <person name="Xue C."/>
            <person name="Wang R."/>
            <person name="Manning V.A."/>
            <person name="Dhillon B."/>
            <person name="Tu Z.J."/>
            <person name="Steffenson B.J."/>
            <person name="Salamov A."/>
            <person name="Sun H."/>
            <person name="Lowry S."/>
            <person name="LaButti K."/>
            <person name="Han J."/>
            <person name="Copeland A."/>
            <person name="Lindquist E."/>
            <person name="Barry K."/>
            <person name="Schmutz J."/>
            <person name="Baker S.E."/>
            <person name="Ciuffetti L.M."/>
            <person name="Grigoriev I.V."/>
            <person name="Zhong S."/>
            <person name="Turgeon B.G."/>
        </authorList>
    </citation>
    <scope>NUCLEOTIDE SEQUENCE [LARGE SCALE GENOMIC DNA]</scope>
    <source>
        <strain evidence="10 11">FI3</strain>
    </source>
</reference>
<evidence type="ECO:0000256" key="8">
    <source>
        <dbReference type="ARBA" id="ARBA00023304"/>
    </source>
</evidence>
<protein>
    <recommendedName>
        <fullName evidence="9">Isopropylmalate dehydrogenase-like domain-containing protein</fullName>
    </recommendedName>
</protein>
<dbReference type="GO" id="GO:0046872">
    <property type="term" value="F:metal ion binding"/>
    <property type="evidence" value="ECO:0007669"/>
    <property type="project" value="UniProtKB-KW"/>
</dbReference>
<dbReference type="SUPFAM" id="SSF53659">
    <property type="entry name" value="Isocitrate/Isopropylmalate dehydrogenase-like"/>
    <property type="match status" value="1"/>
</dbReference>
<keyword evidence="11" id="KW-1185">Reference proteome</keyword>
<keyword evidence="6" id="KW-0560">Oxidoreductase</keyword>
<evidence type="ECO:0000256" key="1">
    <source>
        <dbReference type="ARBA" id="ARBA00007769"/>
    </source>
</evidence>
<dbReference type="GO" id="GO:0005829">
    <property type="term" value="C:cytosol"/>
    <property type="evidence" value="ECO:0007669"/>
    <property type="project" value="TreeGrafter"/>
</dbReference>
<keyword evidence="7" id="KW-0520">NAD</keyword>
<accession>W7EYR0</accession>
<dbReference type="GO" id="GO:0003862">
    <property type="term" value="F:3-isopropylmalate dehydrogenase activity"/>
    <property type="evidence" value="ECO:0007669"/>
    <property type="project" value="InterPro"/>
</dbReference>
<dbReference type="EMBL" id="KI968715">
    <property type="protein sequence ID" value="EUN29147.1"/>
    <property type="molecule type" value="Genomic_DNA"/>
</dbReference>
<dbReference type="RefSeq" id="XP_014558731.1">
    <property type="nucleotide sequence ID" value="XM_014703245.1"/>
</dbReference>
<comment type="similarity">
    <text evidence="1">Belongs to the isocitrate and isopropylmalate dehydrogenases family.</text>
</comment>
<dbReference type="AlphaFoldDB" id="W7EYR0"/>
<evidence type="ECO:0000256" key="7">
    <source>
        <dbReference type="ARBA" id="ARBA00023027"/>
    </source>
</evidence>
<dbReference type="PANTHER" id="PTHR42979">
    <property type="entry name" value="3-ISOPROPYLMALATE DEHYDROGENASE"/>
    <property type="match status" value="1"/>
</dbReference>
<dbReference type="GO" id="GO:0009098">
    <property type="term" value="P:L-leucine biosynthetic process"/>
    <property type="evidence" value="ECO:0007669"/>
    <property type="project" value="UniProtKB-KW"/>
</dbReference>
<dbReference type="SMART" id="SM01329">
    <property type="entry name" value="Iso_dh"/>
    <property type="match status" value="1"/>
</dbReference>
<evidence type="ECO:0000256" key="3">
    <source>
        <dbReference type="ARBA" id="ARBA00022605"/>
    </source>
</evidence>
<keyword evidence="8" id="KW-0100">Branched-chain amino acid biosynthesis</keyword>
<dbReference type="GeneID" id="26255841"/>
<keyword evidence="2" id="KW-0432">Leucine biosynthesis</keyword>
<name>W7EYR0_BIPV3</name>
<dbReference type="PANTHER" id="PTHR42979:SF4">
    <property type="entry name" value="3-ISOPROPYLMALATE DEHYDROGENASE"/>
    <property type="match status" value="1"/>
</dbReference>
<evidence type="ECO:0000256" key="6">
    <source>
        <dbReference type="ARBA" id="ARBA00023002"/>
    </source>
</evidence>
<evidence type="ECO:0000313" key="11">
    <source>
        <dbReference type="Proteomes" id="UP000054337"/>
    </source>
</evidence>
<evidence type="ECO:0000259" key="9">
    <source>
        <dbReference type="SMART" id="SM01329"/>
    </source>
</evidence>
<sequence>MADPLPKSLSTSAQIVHILVIAGDHVEPEIMKESLRVLRTVEVTSQGRLKFELNHQFAGGCSIDEYGTPTTDEVLQMAKEESDAVLLGSIGGPEWGTASPNPEPGLLRLRQHLDAFANIRLCVFYSRSLVPLSPLKQSVVEGTNFILLHENTGGACFGTKVEGPEFASDSWAYSQGNGGPATVWSSDKANVLASGRLWRKVMSELFNQEFSHIELKHQLADSLSMMMVKNPKTLNGIRHTDDTFSDIFASLCGVPDGKTRCNGIYEPVHGSAPDISGKGIVNPVARILSTAMMLRYSFNLDAEAAAIEAAVEKVLDGKDVGGLKIRTGDLGGAATTKEFDEAVCRKLNVRA</sequence>
<feature type="domain" description="Isopropylmalate dehydrogenase-like" evidence="9">
    <location>
        <begin position="17"/>
        <end position="343"/>
    </location>
</feature>
<proteinExistence type="inferred from homology"/>
<dbReference type="HOGENOM" id="CLU_031953_0_3_1"/>
<keyword evidence="5" id="KW-0460">Magnesium</keyword>
<evidence type="ECO:0000256" key="4">
    <source>
        <dbReference type="ARBA" id="ARBA00022723"/>
    </source>
</evidence>
<gene>
    <name evidence="10" type="ORF">COCVIDRAFT_36031</name>
</gene>
<evidence type="ECO:0000313" key="10">
    <source>
        <dbReference type="EMBL" id="EUN29147.1"/>
    </source>
</evidence>
<organism evidence="10 11">
    <name type="scientific">Bipolaris victoriae (strain FI3)</name>
    <name type="common">Victoria blight of oats agent</name>
    <name type="synonym">Cochliobolus victoriae</name>
    <dbReference type="NCBI Taxonomy" id="930091"/>
    <lineage>
        <taxon>Eukaryota</taxon>
        <taxon>Fungi</taxon>
        <taxon>Dikarya</taxon>
        <taxon>Ascomycota</taxon>
        <taxon>Pezizomycotina</taxon>
        <taxon>Dothideomycetes</taxon>
        <taxon>Pleosporomycetidae</taxon>
        <taxon>Pleosporales</taxon>
        <taxon>Pleosporineae</taxon>
        <taxon>Pleosporaceae</taxon>
        <taxon>Bipolaris</taxon>
    </lineage>
</organism>
<keyword evidence="3" id="KW-0028">Amino-acid biosynthesis</keyword>
<keyword evidence="4" id="KW-0479">Metal-binding</keyword>
<evidence type="ECO:0000256" key="2">
    <source>
        <dbReference type="ARBA" id="ARBA00022430"/>
    </source>
</evidence>
<dbReference type="Pfam" id="PF00180">
    <property type="entry name" value="Iso_dh"/>
    <property type="match status" value="2"/>
</dbReference>
<dbReference type="Gene3D" id="3.40.718.10">
    <property type="entry name" value="Isopropylmalate Dehydrogenase"/>
    <property type="match status" value="1"/>
</dbReference>
<dbReference type="Proteomes" id="UP000054337">
    <property type="component" value="Unassembled WGS sequence"/>
</dbReference>
<dbReference type="InterPro" id="IPR024084">
    <property type="entry name" value="IsoPropMal-DH-like_dom"/>
</dbReference>